<dbReference type="InterPro" id="IPR036691">
    <property type="entry name" value="Endo/exonu/phosph_ase_sf"/>
</dbReference>
<dbReference type="GeneID" id="107770692"/>
<accession>A0A1S3Y079</accession>
<name>A0A1S3Y079_TOBAC</name>
<organism evidence="2 3">
    <name type="scientific">Nicotiana tabacum</name>
    <name type="common">Common tobacco</name>
    <dbReference type="NCBI Taxonomy" id="4097"/>
    <lineage>
        <taxon>Eukaryota</taxon>
        <taxon>Viridiplantae</taxon>
        <taxon>Streptophyta</taxon>
        <taxon>Embryophyta</taxon>
        <taxon>Tracheophyta</taxon>
        <taxon>Spermatophyta</taxon>
        <taxon>Magnoliopsida</taxon>
        <taxon>eudicotyledons</taxon>
        <taxon>Gunneridae</taxon>
        <taxon>Pentapetalae</taxon>
        <taxon>asterids</taxon>
        <taxon>lamiids</taxon>
        <taxon>Solanales</taxon>
        <taxon>Solanaceae</taxon>
        <taxon>Nicotianoideae</taxon>
        <taxon>Nicotianeae</taxon>
        <taxon>Nicotiana</taxon>
    </lineage>
</organism>
<dbReference type="SUPFAM" id="SSF56219">
    <property type="entry name" value="DNase I-like"/>
    <property type="match status" value="1"/>
</dbReference>
<reference evidence="3" key="2">
    <citation type="submission" date="2025-08" db="UniProtKB">
        <authorList>
            <consortium name="RefSeq"/>
        </authorList>
    </citation>
    <scope>IDENTIFICATION</scope>
    <source>
        <tissue evidence="3">Leaf</tissue>
    </source>
</reference>
<dbReference type="AlphaFoldDB" id="A0A1S3Y079"/>
<dbReference type="PANTHER" id="PTHR23227">
    <property type="entry name" value="BUCENTAUR RELATED"/>
    <property type="match status" value="1"/>
</dbReference>
<dbReference type="PaxDb" id="4097-A0A1S3Y079"/>
<feature type="region of interest" description="Disordered" evidence="1">
    <location>
        <begin position="11"/>
        <end position="32"/>
    </location>
</feature>
<reference evidence="2" key="1">
    <citation type="journal article" date="2014" name="Nat. Commun.">
        <title>The tobacco genome sequence and its comparison with those of tomato and potato.</title>
        <authorList>
            <person name="Sierro N."/>
            <person name="Battey J.N."/>
            <person name="Ouadi S."/>
            <person name="Bakaher N."/>
            <person name="Bovet L."/>
            <person name="Willig A."/>
            <person name="Goepfert S."/>
            <person name="Peitsch M.C."/>
            <person name="Ivanov N.V."/>
        </authorList>
    </citation>
    <scope>NUCLEOTIDE SEQUENCE [LARGE SCALE GENOMIC DNA]</scope>
</reference>
<dbReference type="KEGG" id="nta:107770692"/>
<protein>
    <submittedName>
        <fullName evidence="3">Uncharacterized protein LOC107770692</fullName>
    </submittedName>
</protein>
<dbReference type="OrthoDB" id="418748at2759"/>
<evidence type="ECO:0000313" key="2">
    <source>
        <dbReference type="Proteomes" id="UP000790787"/>
    </source>
</evidence>
<dbReference type="Proteomes" id="UP000790787">
    <property type="component" value="Chromosome 7"/>
</dbReference>
<dbReference type="STRING" id="4097.A0A1S3Y079"/>
<dbReference type="InterPro" id="IPR027124">
    <property type="entry name" value="Swc5/CFDP1/2"/>
</dbReference>
<dbReference type="Gene3D" id="3.60.10.10">
    <property type="entry name" value="Endonuclease/exonuclease/phosphatase"/>
    <property type="match status" value="1"/>
</dbReference>
<proteinExistence type="predicted"/>
<feature type="compositionally biased region" description="Gly residues" evidence="1">
    <location>
        <begin position="11"/>
        <end position="27"/>
    </location>
</feature>
<evidence type="ECO:0000313" key="3">
    <source>
        <dbReference type="RefSeq" id="XP_016445514.1"/>
    </source>
</evidence>
<keyword evidence="2" id="KW-1185">Reference proteome</keyword>
<sequence>MVEQGHILGKARGGTGGRAGSGGGMGDKGGKGHKGACRLRIGSWNIGTLASKFIELARILEKGKVNIASFQETRWVGSRARNVDEYKLWYSGVLNVGESTLNVVSAYAPQAGLDEELKRGFWERLDEIVCSIPPAERLFIEGDFNGHIGSTASDYGKFPKEGGAFGYFSEHDGKDSD</sequence>
<gene>
    <name evidence="3" type="primary">LOC107770692</name>
</gene>
<evidence type="ECO:0000256" key="1">
    <source>
        <dbReference type="SAM" id="MobiDB-lite"/>
    </source>
</evidence>
<dbReference type="PANTHER" id="PTHR23227:SF67">
    <property type="entry name" value="CRANIOFACIAL DEVELOPMENT PROTEIN 2-LIKE"/>
    <property type="match status" value="1"/>
</dbReference>
<dbReference type="RefSeq" id="XP_016445514.1">
    <property type="nucleotide sequence ID" value="XM_016590028.1"/>
</dbReference>